<dbReference type="OrthoDB" id="4542680at2"/>
<sequence>MDTFTLDPHSWRIGILFDRNPLIRRTDRIEAMVLILAVVASLIGVPIVAVVGAMTYGSRAHLYAHPATPSTPCWPALGDALAIGGAAFLFLAVTVTSLVVGVRSWLDRSRDAQWEHALNCMQGDGGRRNQR</sequence>
<dbReference type="Proteomes" id="UP000217736">
    <property type="component" value="Chromosome"/>
</dbReference>
<keyword evidence="1" id="KW-0472">Membrane</keyword>
<evidence type="ECO:0000313" key="3">
    <source>
        <dbReference type="Proteomes" id="UP000217736"/>
    </source>
</evidence>
<keyword evidence="1" id="KW-0812">Transmembrane</keyword>
<evidence type="ECO:0000256" key="1">
    <source>
        <dbReference type="SAM" id="Phobius"/>
    </source>
</evidence>
<keyword evidence="1" id="KW-1133">Transmembrane helix</keyword>
<protein>
    <submittedName>
        <fullName evidence="2">Putative membrane protein</fullName>
    </submittedName>
</protein>
<name>A0A1Z4EJ89_9MYCO</name>
<dbReference type="EMBL" id="AP018164">
    <property type="protein sequence ID" value="BAX93002.1"/>
    <property type="molecule type" value="Genomic_DNA"/>
</dbReference>
<organism evidence="2 3">
    <name type="scientific">Mycobacterium shigaense</name>
    <dbReference type="NCBI Taxonomy" id="722731"/>
    <lineage>
        <taxon>Bacteria</taxon>
        <taxon>Bacillati</taxon>
        <taxon>Actinomycetota</taxon>
        <taxon>Actinomycetes</taxon>
        <taxon>Mycobacteriales</taxon>
        <taxon>Mycobacteriaceae</taxon>
        <taxon>Mycobacterium</taxon>
        <taxon>Mycobacterium simiae complex</taxon>
    </lineage>
</organism>
<feature type="transmembrane region" description="Helical" evidence="1">
    <location>
        <begin position="76"/>
        <end position="100"/>
    </location>
</feature>
<dbReference type="PANTHER" id="PTHR42305">
    <property type="entry name" value="MEMBRANE PROTEIN RV1733C-RELATED"/>
    <property type="match status" value="1"/>
</dbReference>
<dbReference type="PANTHER" id="PTHR42305:SF1">
    <property type="entry name" value="MEMBRANE PROTEIN RV1733C-RELATED"/>
    <property type="match status" value="1"/>
</dbReference>
<keyword evidence="3" id="KW-1185">Reference proteome</keyword>
<proteinExistence type="predicted"/>
<dbReference type="RefSeq" id="WP_142404523.1">
    <property type="nucleotide sequence ID" value="NZ_AP018164.1"/>
</dbReference>
<dbReference type="KEGG" id="mshg:MSG_02858"/>
<reference evidence="3" key="1">
    <citation type="submission" date="2017-06" db="EMBL/GenBank/DDBJ databases">
        <title>Complete Genome Sequence of Mycobacterium shigaense.</title>
        <authorList>
            <person name="Fukano H."/>
            <person name="Yoshida M."/>
            <person name="Kazumi Y."/>
            <person name="Ogura Y."/>
            <person name="Mitarai S."/>
            <person name="Hayashi T."/>
            <person name="Hoshino Y."/>
        </authorList>
    </citation>
    <scope>NUCLEOTIDE SEQUENCE [LARGE SCALE GENOMIC DNA]</scope>
    <source>
        <strain evidence="3">UN-152</strain>
    </source>
</reference>
<evidence type="ECO:0000313" key="2">
    <source>
        <dbReference type="EMBL" id="BAX93002.1"/>
    </source>
</evidence>
<dbReference type="InterPro" id="IPR039708">
    <property type="entry name" value="MT1774/Rv1733c-like"/>
</dbReference>
<feature type="transmembrane region" description="Helical" evidence="1">
    <location>
        <begin position="33"/>
        <end position="56"/>
    </location>
</feature>
<accession>A0A1Z4EJ89</accession>
<dbReference type="AlphaFoldDB" id="A0A1Z4EJ89"/>
<gene>
    <name evidence="2" type="ORF">MSG_02858</name>
</gene>